<dbReference type="Gene3D" id="3.40.50.1820">
    <property type="entry name" value="alpha/beta hydrolase"/>
    <property type="match status" value="1"/>
</dbReference>
<evidence type="ECO:0000259" key="2">
    <source>
        <dbReference type="Pfam" id="PF00326"/>
    </source>
</evidence>
<dbReference type="Pfam" id="PF00326">
    <property type="entry name" value="Peptidase_S9"/>
    <property type="match status" value="1"/>
</dbReference>
<protein>
    <submittedName>
        <fullName evidence="4">Dipeptidyl-peptidase-4</fullName>
    </submittedName>
</protein>
<dbReference type="PANTHER" id="PTHR11731:SF193">
    <property type="entry name" value="DIPEPTIDYL PEPTIDASE 9"/>
    <property type="match status" value="1"/>
</dbReference>
<feature type="domain" description="Peptidase S9 prolyl oligopeptidase catalytic" evidence="2">
    <location>
        <begin position="498"/>
        <end position="696"/>
    </location>
</feature>
<sequence>MTAADTFPRHSARTQGFSLGAPRNFTVAPDGQRVLFLRSSGGTDRSNALWMLDTGDGTEQRVADPAQLDDTGTTSAAELARRERLRERASGITAYAVDDGARRVAFTLSGELFVAEPESGVLRRLPARYPAADPRPDGTGTRVAYTSQGGLRVIGFDGSGDRALVEPEHERVQWGCAEFIAAEEMSRSRGYWWAPDGTAILTARVDESGVAQWNLADPADPARPPRTMPYPAAGEANAAVTLELLRVDDTKFGQRTPVRWDHAAHPYLVAVHWSEHGRPLLAVQSRDQRSQLVLAVDPDTGETTELHHETDPHWIEIKTGWPAWTPGGGLARISAIDGAYRLLVDGNDWTGPTLQVRAILDIGPTDILVSASAEDPTQVHVYRVSESGARRVSEQDGVHGATRGGPVTVLSSSGTERLHGTVRVFREETPVAEITSLAETSTITPRVQLLRLGARELCSALLLPHGHRPEHGRLPVLLDPYGGPQAQRVLRRQQGYLTSQWFAEQGFAVLVTDGRGTGGRGPDWDRAVSGDLAGPPLQDQVDALHACAAERTDLDLDRVGIRGWSFGGYLAALAVLRRPDVFHAAVAGAPVCDFRLYDTHYTERYLGDPNRDPETYTANSLLRMAPELRRELLLVHGTVDDNVVFAHSLRLSEALTSAGRPHTLLPLPGVTHMPTSESKSENLLLLQLDFLRRALGLPAAASDAAAPSE</sequence>
<dbReference type="SUPFAM" id="SSF82171">
    <property type="entry name" value="DPP6 N-terminal domain-like"/>
    <property type="match status" value="1"/>
</dbReference>
<evidence type="ECO:0000313" key="5">
    <source>
        <dbReference type="Proteomes" id="UP000199213"/>
    </source>
</evidence>
<reference evidence="5" key="1">
    <citation type="submission" date="2016-10" db="EMBL/GenBank/DDBJ databases">
        <authorList>
            <person name="Varghese N."/>
            <person name="Submissions S."/>
        </authorList>
    </citation>
    <scope>NUCLEOTIDE SEQUENCE [LARGE SCALE GENOMIC DNA]</scope>
    <source>
        <strain evidence="5">DSM 45460</strain>
    </source>
</reference>
<dbReference type="GO" id="GO:0008236">
    <property type="term" value="F:serine-type peptidase activity"/>
    <property type="evidence" value="ECO:0007669"/>
    <property type="project" value="InterPro"/>
</dbReference>
<evidence type="ECO:0000256" key="1">
    <source>
        <dbReference type="SAM" id="MobiDB-lite"/>
    </source>
</evidence>
<dbReference type="SUPFAM" id="SSF53474">
    <property type="entry name" value="alpha/beta-Hydrolases"/>
    <property type="match status" value="1"/>
</dbReference>
<dbReference type="GO" id="GO:0006508">
    <property type="term" value="P:proteolysis"/>
    <property type="evidence" value="ECO:0007669"/>
    <property type="project" value="InterPro"/>
</dbReference>
<dbReference type="EMBL" id="FNFM01000003">
    <property type="protein sequence ID" value="SDK01247.1"/>
    <property type="molecule type" value="Genomic_DNA"/>
</dbReference>
<name>A0A1G8YF11_ACTMZ</name>
<dbReference type="Pfam" id="PF00930">
    <property type="entry name" value="DPPIV_N"/>
    <property type="match status" value="1"/>
</dbReference>
<dbReference type="InterPro" id="IPR002469">
    <property type="entry name" value="Peptidase_S9B_N"/>
</dbReference>
<dbReference type="InterPro" id="IPR029058">
    <property type="entry name" value="AB_hydrolase_fold"/>
</dbReference>
<gene>
    <name evidence="4" type="ORF">SAMN04487820_103411</name>
</gene>
<dbReference type="Proteomes" id="UP000199213">
    <property type="component" value="Unassembled WGS sequence"/>
</dbReference>
<evidence type="ECO:0000313" key="4">
    <source>
        <dbReference type="EMBL" id="SDK01247.1"/>
    </source>
</evidence>
<dbReference type="OrthoDB" id="9812921at2"/>
<dbReference type="GO" id="GO:0008239">
    <property type="term" value="F:dipeptidyl-peptidase activity"/>
    <property type="evidence" value="ECO:0007669"/>
    <property type="project" value="TreeGrafter"/>
</dbReference>
<accession>A0A1G8YF11</accession>
<feature type="domain" description="Dipeptidylpeptidase IV N-terminal" evidence="3">
    <location>
        <begin position="132"/>
        <end position="387"/>
    </location>
</feature>
<feature type="region of interest" description="Disordered" evidence="1">
    <location>
        <begin position="1"/>
        <end position="21"/>
    </location>
</feature>
<proteinExistence type="predicted"/>
<keyword evidence="5" id="KW-1185">Reference proteome</keyword>
<dbReference type="InterPro" id="IPR050278">
    <property type="entry name" value="Serine_Prot_S9B/DPPIV"/>
</dbReference>
<dbReference type="Gene3D" id="2.140.10.30">
    <property type="entry name" value="Dipeptidylpeptidase IV, N-terminal domain"/>
    <property type="match status" value="1"/>
</dbReference>
<dbReference type="AlphaFoldDB" id="A0A1G8YF11"/>
<dbReference type="InterPro" id="IPR001375">
    <property type="entry name" value="Peptidase_S9_cat"/>
</dbReference>
<dbReference type="RefSeq" id="WP_092627165.1">
    <property type="nucleotide sequence ID" value="NZ_FNFM01000003.1"/>
</dbReference>
<organism evidence="4 5">
    <name type="scientific">Actinopolyspora mzabensis</name>
    <dbReference type="NCBI Taxonomy" id="995066"/>
    <lineage>
        <taxon>Bacteria</taxon>
        <taxon>Bacillati</taxon>
        <taxon>Actinomycetota</taxon>
        <taxon>Actinomycetes</taxon>
        <taxon>Actinopolysporales</taxon>
        <taxon>Actinopolysporaceae</taxon>
        <taxon>Actinopolyspora</taxon>
    </lineage>
</organism>
<evidence type="ECO:0000259" key="3">
    <source>
        <dbReference type="Pfam" id="PF00930"/>
    </source>
</evidence>
<dbReference type="PANTHER" id="PTHR11731">
    <property type="entry name" value="PROTEASE FAMILY S9B,C DIPEPTIDYL-PEPTIDASE IV-RELATED"/>
    <property type="match status" value="1"/>
</dbReference>